<dbReference type="PANTHER" id="PTHR11122:SF13">
    <property type="entry name" value="GLUCOSE-6-PHOSPHATE 1-EPIMERASE"/>
    <property type="match status" value="1"/>
</dbReference>
<dbReference type="InterPro" id="IPR037481">
    <property type="entry name" value="LacX"/>
</dbReference>
<sequence>MIVLKKGLIQMEIEEFGAEIKSFKLEGEEFLWNRKEYWAKTSPLLFPFVGGLRDGKYEYEGNEYTLTTRHGFARDNMFEVVEKTEDYVKFGFYSNEETLKKYPFEFELYLVYRLIENGFILEYVVKNKNEEDMYFSIGAHPAFILNENYEEDAYIEFEEKEEGLKYKLDESGFFKKDRVKFKLIDDKKINITEENFKEDAIALKNTNSSVVYIKSRSSEREIKTTYKNFPYIAFWKINDAPFICVEPWFGITDILGASKDLTLKEGIQKLEAKQTFSAKLVFEFKRGN</sequence>
<evidence type="ECO:0000313" key="1">
    <source>
        <dbReference type="EMBL" id="NYV27801.1"/>
    </source>
</evidence>
<dbReference type="RefSeq" id="WP_180135819.1">
    <property type="nucleotide sequence ID" value="NZ_JABMKT010000012.1"/>
</dbReference>
<name>A0A7Z0T711_9FUSO</name>
<dbReference type="Pfam" id="PF01263">
    <property type="entry name" value="Aldose_epim"/>
    <property type="match status" value="1"/>
</dbReference>
<dbReference type="AlphaFoldDB" id="A0A7Z0T711"/>
<dbReference type="GO" id="GO:0030246">
    <property type="term" value="F:carbohydrate binding"/>
    <property type="evidence" value="ECO:0007669"/>
    <property type="project" value="InterPro"/>
</dbReference>
<dbReference type="CDD" id="cd09024">
    <property type="entry name" value="Aldose_epim_lacX"/>
    <property type="match status" value="1"/>
</dbReference>
<dbReference type="InterPro" id="IPR014718">
    <property type="entry name" value="GH-type_carb-bd"/>
</dbReference>
<gene>
    <name evidence="1" type="ORF">HP397_03045</name>
</gene>
<comment type="caution">
    <text evidence="1">The sequence shown here is derived from an EMBL/GenBank/DDBJ whole genome shotgun (WGS) entry which is preliminary data.</text>
</comment>
<dbReference type="EMBL" id="JABMKT010000012">
    <property type="protein sequence ID" value="NYV27801.1"/>
    <property type="molecule type" value="Genomic_DNA"/>
</dbReference>
<protein>
    <submittedName>
        <fullName evidence="1">Aldose 1-epimerase family protein</fullName>
    </submittedName>
</protein>
<reference evidence="1 2" key="1">
    <citation type="submission" date="2020-05" db="EMBL/GenBank/DDBJ databases">
        <title>Streptobacillus felis strain LHL191014123.</title>
        <authorList>
            <person name="Fawzy A."/>
            <person name="Rau J."/>
            <person name="Risse K."/>
            <person name="Schauerte N."/>
            <person name="Geiger C."/>
            <person name="Blom J."/>
            <person name="Imirzalioglu C."/>
            <person name="Falgenhauer J."/>
            <person name="Bach A."/>
            <person name="Herden C."/>
            <person name="Eisenberg T."/>
        </authorList>
    </citation>
    <scope>NUCLEOTIDE SEQUENCE [LARGE SCALE GENOMIC DNA]</scope>
    <source>
        <strain evidence="1 2">LHL191014123</strain>
    </source>
</reference>
<proteinExistence type="predicted"/>
<dbReference type="InterPro" id="IPR011013">
    <property type="entry name" value="Gal_mutarotase_sf_dom"/>
</dbReference>
<dbReference type="InterPro" id="IPR008183">
    <property type="entry name" value="Aldose_1/G6P_1-epimerase"/>
</dbReference>
<dbReference type="Gene3D" id="2.70.98.10">
    <property type="match status" value="1"/>
</dbReference>
<organism evidence="1 2">
    <name type="scientific">Streptobacillus felis</name>
    <dbReference type="NCBI Taxonomy" id="1384509"/>
    <lineage>
        <taxon>Bacteria</taxon>
        <taxon>Fusobacteriati</taxon>
        <taxon>Fusobacteriota</taxon>
        <taxon>Fusobacteriia</taxon>
        <taxon>Fusobacteriales</taxon>
        <taxon>Leptotrichiaceae</taxon>
        <taxon>Streptobacillus</taxon>
    </lineage>
</organism>
<accession>A0A7Z0T711</accession>
<dbReference type="PANTHER" id="PTHR11122">
    <property type="entry name" value="APOSPORY-ASSOCIATED PROTEIN C-RELATED"/>
    <property type="match status" value="1"/>
</dbReference>
<keyword evidence="2" id="KW-1185">Reference proteome</keyword>
<dbReference type="Proteomes" id="UP000526184">
    <property type="component" value="Unassembled WGS sequence"/>
</dbReference>
<dbReference type="SUPFAM" id="SSF74650">
    <property type="entry name" value="Galactose mutarotase-like"/>
    <property type="match status" value="1"/>
</dbReference>
<evidence type="ECO:0000313" key="2">
    <source>
        <dbReference type="Proteomes" id="UP000526184"/>
    </source>
</evidence>
<dbReference type="GO" id="GO:0016853">
    <property type="term" value="F:isomerase activity"/>
    <property type="evidence" value="ECO:0007669"/>
    <property type="project" value="InterPro"/>
</dbReference>
<dbReference type="GO" id="GO:0005975">
    <property type="term" value="P:carbohydrate metabolic process"/>
    <property type="evidence" value="ECO:0007669"/>
    <property type="project" value="InterPro"/>
</dbReference>